<protein>
    <recommendedName>
        <fullName evidence="4">VanZ family protein</fullName>
    </recommendedName>
</protein>
<dbReference type="PANTHER" id="PTHR28008:SF1">
    <property type="entry name" value="DOMAIN PROTEIN, PUTATIVE (AFU_ORTHOLOGUE AFUA_3G10980)-RELATED"/>
    <property type="match status" value="1"/>
</dbReference>
<evidence type="ECO:0008006" key="4">
    <source>
        <dbReference type="Google" id="ProtNLM"/>
    </source>
</evidence>
<evidence type="ECO:0000313" key="3">
    <source>
        <dbReference type="Proteomes" id="UP000297890"/>
    </source>
</evidence>
<comment type="caution">
    <text evidence="2">The sequence shown here is derived from an EMBL/GenBank/DDBJ whole genome shotgun (WGS) entry which is preliminary data.</text>
</comment>
<dbReference type="PANTHER" id="PTHR28008">
    <property type="entry name" value="DOMAIN PROTEIN, PUTATIVE (AFU_ORTHOLOGUE AFUA_3G10980)-RELATED"/>
    <property type="match status" value="1"/>
</dbReference>
<dbReference type="OrthoDB" id="8564037at2"/>
<gene>
    <name evidence="2" type="ORF">E4680_02900</name>
</gene>
<sequence length="127" mass="14192">MSLFRMPVVGFALGILGLMAVAWVSLIPLDPGSLSSRHDKLAHLSVYSVVGAWFGIFVRLRWWPLLWLALGLFGIGIELAQQRTGYRSFDRWDILTNWAGISLGLALLAAPLRYWLVPEGRADSVLR</sequence>
<reference evidence="2 3" key="1">
    <citation type="journal article" date="2019" name="ISME J.">
        <title>Candidatus Macondimonas diazotrophica, a novel gammaproteobacterial genus dominating crude-oil-contaminated coastal sediments.</title>
        <authorList>
            <person name="Karthikeyan S."/>
            <person name="Konstantinidis K."/>
        </authorList>
    </citation>
    <scope>NUCLEOTIDE SEQUENCE [LARGE SCALE GENOMIC DNA]</scope>
    <source>
        <strain evidence="2 3">KTK01</strain>
    </source>
</reference>
<evidence type="ECO:0000256" key="1">
    <source>
        <dbReference type="SAM" id="Phobius"/>
    </source>
</evidence>
<keyword evidence="1" id="KW-0812">Transmembrane</keyword>
<organism evidence="2 3">
    <name type="scientific">Candidatus Macondimonas diazotrophica</name>
    <dbReference type="NCBI Taxonomy" id="2305248"/>
    <lineage>
        <taxon>Bacteria</taxon>
        <taxon>Pseudomonadati</taxon>
        <taxon>Pseudomonadota</taxon>
        <taxon>Gammaproteobacteria</taxon>
        <taxon>Chromatiales</taxon>
        <taxon>Ectothiorhodospiraceae</taxon>
        <taxon>Candidatus Macondimonas</taxon>
    </lineage>
</organism>
<keyword evidence="1" id="KW-0472">Membrane</keyword>
<dbReference type="AlphaFoldDB" id="A0A4Z0FC10"/>
<accession>A0A4Z0FC10</accession>
<name>A0A4Z0FC10_9GAMM</name>
<proteinExistence type="predicted"/>
<dbReference type="EMBL" id="SRIO01000003">
    <property type="protein sequence ID" value="TFZ83477.1"/>
    <property type="molecule type" value="Genomic_DNA"/>
</dbReference>
<feature type="transmembrane region" description="Helical" evidence="1">
    <location>
        <begin position="41"/>
        <end position="58"/>
    </location>
</feature>
<keyword evidence="3" id="KW-1185">Reference proteome</keyword>
<feature type="transmembrane region" description="Helical" evidence="1">
    <location>
        <begin position="64"/>
        <end position="80"/>
    </location>
</feature>
<dbReference type="RefSeq" id="WP_135280894.1">
    <property type="nucleotide sequence ID" value="NZ_SRIO01000003.1"/>
</dbReference>
<evidence type="ECO:0000313" key="2">
    <source>
        <dbReference type="EMBL" id="TFZ83477.1"/>
    </source>
</evidence>
<feature type="transmembrane region" description="Helical" evidence="1">
    <location>
        <begin position="92"/>
        <end position="116"/>
    </location>
</feature>
<keyword evidence="1" id="KW-1133">Transmembrane helix</keyword>
<feature type="transmembrane region" description="Helical" evidence="1">
    <location>
        <begin position="6"/>
        <end position="29"/>
    </location>
</feature>
<dbReference type="Proteomes" id="UP000297890">
    <property type="component" value="Unassembled WGS sequence"/>
</dbReference>